<reference evidence="2" key="1">
    <citation type="journal article" date="2019" name="Int. J. Syst. Evol. Microbiol.">
        <title>The Global Catalogue of Microorganisms (GCM) 10K type strain sequencing project: providing services to taxonomists for standard genome sequencing and annotation.</title>
        <authorList>
            <consortium name="The Broad Institute Genomics Platform"/>
            <consortium name="The Broad Institute Genome Sequencing Center for Infectious Disease"/>
            <person name="Wu L."/>
            <person name="Ma J."/>
        </authorList>
    </citation>
    <scope>NUCLEOTIDE SEQUENCE [LARGE SCALE GENOMIC DNA]</scope>
    <source>
        <strain evidence="2">JCM 18326</strain>
    </source>
</reference>
<organism evidence="1 2">
    <name type="scientific">Algivirga pacifica</name>
    <dbReference type="NCBI Taxonomy" id="1162670"/>
    <lineage>
        <taxon>Bacteria</taxon>
        <taxon>Pseudomonadati</taxon>
        <taxon>Bacteroidota</taxon>
        <taxon>Cytophagia</taxon>
        <taxon>Cytophagales</taxon>
        <taxon>Flammeovirgaceae</taxon>
        <taxon>Algivirga</taxon>
    </lineage>
</organism>
<evidence type="ECO:0008006" key="3">
    <source>
        <dbReference type="Google" id="ProtNLM"/>
    </source>
</evidence>
<evidence type="ECO:0000313" key="2">
    <source>
        <dbReference type="Proteomes" id="UP001500298"/>
    </source>
</evidence>
<keyword evidence="2" id="KW-1185">Reference proteome</keyword>
<dbReference type="Proteomes" id="UP001500298">
    <property type="component" value="Unassembled WGS sequence"/>
</dbReference>
<name>A0ABP9D9H3_9BACT</name>
<dbReference type="EMBL" id="BAABJX010000028">
    <property type="protein sequence ID" value="GAA4833521.1"/>
    <property type="molecule type" value="Genomic_DNA"/>
</dbReference>
<protein>
    <recommendedName>
        <fullName evidence="3">DUF4340 domain-containing protein</fullName>
    </recommendedName>
</protein>
<sequence length="311" mass="35819">MKLKGLILLNIFLVVAIGLSLWDGPVSTNTTEVSDLERWMPRDTSAIQSIQIEGVTLQHQKSGWILEATQQAINPLKINSTLYILTQWQERLLSPEHKEEALTRLQQNGLTVSIKGEKGTETYQVVQKDERTLWLGKNDTAVKEISIGGNQLKLEQIFSTSAHYWQDRRVLPTNWGSMKELAVRYSGAASQNDYHIAYNPESRFYQVKQVEQLDSLMLYEYVRGLQLLEYEKAVERTSLKDSLRNYTPFSTLYLEDLYSGKRTLKVYPMGPQEVYVWEEEKGQVMEVNFQQMQDVLVVPSLFDATVEKGNR</sequence>
<proteinExistence type="predicted"/>
<dbReference type="RefSeq" id="WP_345371166.1">
    <property type="nucleotide sequence ID" value="NZ_BAABJX010000028.1"/>
</dbReference>
<evidence type="ECO:0000313" key="1">
    <source>
        <dbReference type="EMBL" id="GAA4833521.1"/>
    </source>
</evidence>
<comment type="caution">
    <text evidence="1">The sequence shown here is derived from an EMBL/GenBank/DDBJ whole genome shotgun (WGS) entry which is preliminary data.</text>
</comment>
<gene>
    <name evidence="1" type="ORF">GCM10023331_18440</name>
</gene>
<accession>A0ABP9D9H3</accession>